<evidence type="ECO:0000313" key="2">
    <source>
        <dbReference type="Proteomes" id="UP000324222"/>
    </source>
</evidence>
<evidence type="ECO:0000313" key="1">
    <source>
        <dbReference type="EMBL" id="MPC74053.1"/>
    </source>
</evidence>
<proteinExistence type="predicted"/>
<dbReference type="EMBL" id="VSRR010038134">
    <property type="protein sequence ID" value="MPC74053.1"/>
    <property type="molecule type" value="Genomic_DNA"/>
</dbReference>
<comment type="caution">
    <text evidence="1">The sequence shown here is derived from an EMBL/GenBank/DDBJ whole genome shotgun (WGS) entry which is preliminary data.</text>
</comment>
<accession>A0A5B7HVP2</accession>
<keyword evidence="2" id="KW-1185">Reference proteome</keyword>
<sequence length="19" mass="2280">MMTLLLIMFRTTLKKVLVK</sequence>
<dbReference type="Proteomes" id="UP000324222">
    <property type="component" value="Unassembled WGS sequence"/>
</dbReference>
<name>A0A5B7HVP2_PORTR</name>
<dbReference type="AlphaFoldDB" id="A0A5B7HVP2"/>
<organism evidence="1 2">
    <name type="scientific">Portunus trituberculatus</name>
    <name type="common">Swimming crab</name>
    <name type="synonym">Neptunus trituberculatus</name>
    <dbReference type="NCBI Taxonomy" id="210409"/>
    <lineage>
        <taxon>Eukaryota</taxon>
        <taxon>Metazoa</taxon>
        <taxon>Ecdysozoa</taxon>
        <taxon>Arthropoda</taxon>
        <taxon>Crustacea</taxon>
        <taxon>Multicrustacea</taxon>
        <taxon>Malacostraca</taxon>
        <taxon>Eumalacostraca</taxon>
        <taxon>Eucarida</taxon>
        <taxon>Decapoda</taxon>
        <taxon>Pleocyemata</taxon>
        <taxon>Brachyura</taxon>
        <taxon>Eubrachyura</taxon>
        <taxon>Portunoidea</taxon>
        <taxon>Portunidae</taxon>
        <taxon>Portuninae</taxon>
        <taxon>Portunus</taxon>
    </lineage>
</organism>
<gene>
    <name evidence="1" type="ORF">E2C01_068398</name>
</gene>
<reference evidence="1 2" key="1">
    <citation type="submission" date="2019-05" db="EMBL/GenBank/DDBJ databases">
        <title>Another draft genome of Portunus trituberculatus and its Hox gene families provides insights of decapod evolution.</title>
        <authorList>
            <person name="Jeong J.-H."/>
            <person name="Song I."/>
            <person name="Kim S."/>
            <person name="Choi T."/>
            <person name="Kim D."/>
            <person name="Ryu S."/>
            <person name="Kim W."/>
        </authorList>
    </citation>
    <scope>NUCLEOTIDE SEQUENCE [LARGE SCALE GENOMIC DNA]</scope>
    <source>
        <tissue evidence="1">Muscle</tissue>
    </source>
</reference>
<protein>
    <submittedName>
        <fullName evidence="1">Uncharacterized protein</fullName>
    </submittedName>
</protein>